<dbReference type="EMBL" id="JSUQ01000019">
    <property type="protein sequence ID" value="KHQ51269.1"/>
    <property type="molecule type" value="Genomic_DNA"/>
</dbReference>
<gene>
    <name evidence="1" type="ORF">OA50_04302</name>
</gene>
<protein>
    <submittedName>
        <fullName evidence="1">Uncharacterized protein</fullName>
    </submittedName>
</protein>
<accession>A0A0B3SL37</accession>
<sequence>MDWEALPEDVVDWVRMIMRACNDEVTERLVNQPNIREPSLDDAFINNVSRFAAPKALPSGAIVMLEVHNIGGLRQFRKWELADIAFVVHVSMFGKPLEQKIGLLQSKRLYPENYDVDEDDPISFRLGLNGLIEPHSGNSLSKLKRKYEFLPSSRYNAIQNPDEQLERINEFHDQFDEAVFYLLYNPSIIPFETTLPATTFQHVSMPLEGARVVRSMSIEQALKLESSGSKGPSISSIKKTSGTEYWRLEHWVADLLLRCKVGRRYDASDAELIDRLVYRRSGPIGAAIRVNIDLPEGIEI</sequence>
<reference evidence="1 2" key="1">
    <citation type="submission" date="2014-10" db="EMBL/GenBank/DDBJ databases">
        <title>Genome sequence of Ponticoccus sp. strain UMTAT08 isolated from clonal culture of toxic dinoflagellate Alexandrium tamiyavanichii.</title>
        <authorList>
            <person name="Gan H.Y."/>
            <person name="Muhd D.-D."/>
            <person name="Mohd Noor M.E."/>
            <person name="Yeong Y.S."/>
            <person name="Usup G."/>
        </authorList>
    </citation>
    <scope>NUCLEOTIDE SEQUENCE [LARGE SCALE GENOMIC DNA]</scope>
    <source>
        <strain evidence="1 2">UMTAT08</strain>
    </source>
</reference>
<name>A0A0B3SL37_9RHOB</name>
<proteinExistence type="predicted"/>
<organism evidence="1 2">
    <name type="scientific">Mameliella alba</name>
    <dbReference type="NCBI Taxonomy" id="561184"/>
    <lineage>
        <taxon>Bacteria</taxon>
        <taxon>Pseudomonadati</taxon>
        <taxon>Pseudomonadota</taxon>
        <taxon>Alphaproteobacteria</taxon>
        <taxon>Rhodobacterales</taxon>
        <taxon>Roseobacteraceae</taxon>
        <taxon>Mameliella</taxon>
    </lineage>
</organism>
<evidence type="ECO:0000313" key="1">
    <source>
        <dbReference type="EMBL" id="KHQ51269.1"/>
    </source>
</evidence>
<dbReference type="RefSeq" id="WP_139022678.1">
    <property type="nucleotide sequence ID" value="NZ_JSUQ01000019.1"/>
</dbReference>
<evidence type="ECO:0000313" key="2">
    <source>
        <dbReference type="Proteomes" id="UP000030960"/>
    </source>
</evidence>
<comment type="caution">
    <text evidence="1">The sequence shown here is derived from an EMBL/GenBank/DDBJ whole genome shotgun (WGS) entry which is preliminary data.</text>
</comment>
<dbReference type="OrthoDB" id="7534212at2"/>
<dbReference type="AlphaFoldDB" id="A0A0B3SL37"/>
<dbReference type="Proteomes" id="UP000030960">
    <property type="component" value="Unassembled WGS sequence"/>
</dbReference>
<keyword evidence="2" id="KW-1185">Reference proteome</keyword>